<feature type="domain" description="Pyrrolo-quinoline quinone repeat" evidence="2">
    <location>
        <begin position="59"/>
        <end position="171"/>
    </location>
</feature>
<comment type="caution">
    <text evidence="3">The sequence shown here is derived from an EMBL/GenBank/DDBJ whole genome shotgun (WGS) entry which is preliminary data.</text>
</comment>
<dbReference type="EMBL" id="JAHKRT010000006">
    <property type="protein sequence ID" value="MBU3078601.1"/>
    <property type="molecule type" value="Genomic_DNA"/>
</dbReference>
<evidence type="ECO:0000313" key="4">
    <source>
        <dbReference type="Proteomes" id="UP000776276"/>
    </source>
</evidence>
<feature type="signal peptide" evidence="1">
    <location>
        <begin position="1"/>
        <end position="21"/>
    </location>
</feature>
<feature type="domain" description="Pyrrolo-quinoline quinone repeat" evidence="2">
    <location>
        <begin position="506"/>
        <end position="559"/>
    </location>
</feature>
<dbReference type="RefSeq" id="WP_216325109.1">
    <property type="nucleotide sequence ID" value="NZ_JAHKRT010000006.1"/>
</dbReference>
<reference evidence="3 4" key="1">
    <citation type="submission" date="2021-06" db="EMBL/GenBank/DDBJ databases">
        <title>Sphingomonas sp. XMGL2, whole genome shotgun sequencing project.</title>
        <authorList>
            <person name="Zhao G."/>
            <person name="Shen L."/>
        </authorList>
    </citation>
    <scope>NUCLEOTIDE SEQUENCE [LARGE SCALE GENOMIC DNA]</scope>
    <source>
        <strain evidence="3 4">XMGL2</strain>
    </source>
</reference>
<sequence>MPHAFRLGVAAIALLAPAMLAAQAPANDWPTWGYDQERTGWNRGETALGTGNVGKLKLQWTAKLPAEVTDVALSTLTAPVIAAGVQTAQGVKNILVVLSADDKLFAVDADTGAMLWQKSFPNAVKPTKQATWLCPNTANATPTIDKARGVVFFLASDGKLRGVNLADGAERLAATEMVAPFARAWSLNLISDVVYATSGRACGEITDPKSAMYAARDLKTPFDPANRPTDPSSVTAVDVTDLARPELTRFYLSSGRPAAPWGRGGLARGPNDSVIFETSDGPYDPAAGNWSDTIVRLSHKAARVLDSFTPENHRYLSGHDLGGSASPVVFPFGGKTLVAVAQKESVLRLLNADDMGGGALASHQKPLFQSPVLGNEGAVGTDPSSGVWGAITTYANAAGRRFLYLPMWGPLARTAPEFKISAGDTPNGSVLAFEVVEANGTVSAVPLWKSGDMIMPDPPVVANGVVYALSTGGQALQNYRVQGGPRLVNTTPEAANFRATPIGNLTLYAYDAETGKQLYSSGKTLSGWVHFSEPVVALGKVFVVTHDAQIHALGVDDGKPTARSRR</sequence>
<proteinExistence type="predicted"/>
<dbReference type="Proteomes" id="UP000776276">
    <property type="component" value="Unassembled WGS sequence"/>
</dbReference>
<dbReference type="PANTHER" id="PTHR34512">
    <property type="entry name" value="CELL SURFACE PROTEIN"/>
    <property type="match status" value="1"/>
</dbReference>
<dbReference type="Pfam" id="PF13360">
    <property type="entry name" value="PQQ_2"/>
    <property type="match status" value="2"/>
</dbReference>
<evidence type="ECO:0000313" key="3">
    <source>
        <dbReference type="EMBL" id="MBU3078601.1"/>
    </source>
</evidence>
<organism evidence="3 4">
    <name type="scientific">Sphingomonas quercus</name>
    <dbReference type="NCBI Taxonomy" id="2842451"/>
    <lineage>
        <taxon>Bacteria</taxon>
        <taxon>Pseudomonadati</taxon>
        <taxon>Pseudomonadota</taxon>
        <taxon>Alphaproteobacteria</taxon>
        <taxon>Sphingomonadales</taxon>
        <taxon>Sphingomonadaceae</taxon>
        <taxon>Sphingomonas</taxon>
    </lineage>
</organism>
<gene>
    <name evidence="3" type="ORF">KOF26_12045</name>
</gene>
<dbReference type="PANTHER" id="PTHR34512:SF30">
    <property type="entry name" value="OUTER MEMBRANE PROTEIN ASSEMBLY FACTOR BAMB"/>
    <property type="match status" value="1"/>
</dbReference>
<dbReference type="InterPro" id="IPR002372">
    <property type="entry name" value="PQQ_rpt_dom"/>
</dbReference>
<dbReference type="InterPro" id="IPR018391">
    <property type="entry name" value="PQQ_b-propeller_rpt"/>
</dbReference>
<accession>A0ABS6BJX5</accession>
<keyword evidence="4" id="KW-1185">Reference proteome</keyword>
<dbReference type="SMART" id="SM00564">
    <property type="entry name" value="PQQ"/>
    <property type="match status" value="4"/>
</dbReference>
<keyword evidence="1" id="KW-0732">Signal</keyword>
<feature type="chain" id="PRO_5047487909" evidence="1">
    <location>
        <begin position="22"/>
        <end position="566"/>
    </location>
</feature>
<evidence type="ECO:0000256" key="1">
    <source>
        <dbReference type="SAM" id="SignalP"/>
    </source>
</evidence>
<evidence type="ECO:0000259" key="2">
    <source>
        <dbReference type="Pfam" id="PF13360"/>
    </source>
</evidence>
<protein>
    <submittedName>
        <fullName evidence="3">PQQ-binding-like beta-propeller repeat protein</fullName>
    </submittedName>
</protein>
<name>A0ABS6BJX5_9SPHN</name>